<name>A0A6G4X4J5_9ACTN</name>
<protein>
    <submittedName>
        <fullName evidence="2">Antitoxin</fullName>
    </submittedName>
</protein>
<keyword evidence="3" id="KW-1185">Reference proteome</keyword>
<dbReference type="AlphaFoldDB" id="A0A6G4X4J5"/>
<dbReference type="RefSeq" id="WP_165302130.1">
    <property type="nucleotide sequence ID" value="NZ_JAAKZZ010000463.1"/>
</dbReference>
<organism evidence="2 3">
    <name type="scientific">Streptomyces boncukensis</name>
    <dbReference type="NCBI Taxonomy" id="2711219"/>
    <lineage>
        <taxon>Bacteria</taxon>
        <taxon>Bacillati</taxon>
        <taxon>Actinomycetota</taxon>
        <taxon>Actinomycetes</taxon>
        <taxon>Kitasatosporales</taxon>
        <taxon>Streptomycetaceae</taxon>
        <taxon>Streptomyces</taxon>
    </lineage>
</organism>
<accession>A0A6G4X4J5</accession>
<comment type="caution">
    <text evidence="2">The sequence shown here is derived from an EMBL/GenBank/DDBJ whole genome shotgun (WGS) entry which is preliminary data.</text>
</comment>
<feature type="compositionally biased region" description="Basic and acidic residues" evidence="1">
    <location>
        <begin position="1"/>
        <end position="34"/>
    </location>
</feature>
<reference evidence="2 3" key="1">
    <citation type="submission" date="2020-02" db="EMBL/GenBank/DDBJ databases">
        <title>Whole-genome analyses of novel actinobacteria.</title>
        <authorList>
            <person name="Sahin N."/>
            <person name="Tatar D."/>
        </authorList>
    </citation>
    <scope>NUCLEOTIDE SEQUENCE [LARGE SCALE GENOMIC DNA]</scope>
    <source>
        <strain evidence="2 3">SB3404</strain>
    </source>
</reference>
<dbReference type="Pfam" id="PF14013">
    <property type="entry name" value="MT0933_antitox"/>
    <property type="match status" value="1"/>
</dbReference>
<gene>
    <name evidence="2" type="ORF">G5C65_29645</name>
</gene>
<evidence type="ECO:0000313" key="2">
    <source>
        <dbReference type="EMBL" id="NGO72445.1"/>
    </source>
</evidence>
<dbReference type="InterPro" id="IPR028037">
    <property type="entry name" value="Antitoxin_Rv0909/MT0933"/>
</dbReference>
<sequence>MSVMDKLKDMLKGREDTADQGTDKAADAVDEKTQGKFSDQVDAAQDKIKEQTGGTDQGREGPDQE</sequence>
<dbReference type="EMBL" id="JAAKZZ010000463">
    <property type="protein sequence ID" value="NGO72445.1"/>
    <property type="molecule type" value="Genomic_DNA"/>
</dbReference>
<evidence type="ECO:0000256" key="1">
    <source>
        <dbReference type="SAM" id="MobiDB-lite"/>
    </source>
</evidence>
<proteinExistence type="predicted"/>
<evidence type="ECO:0000313" key="3">
    <source>
        <dbReference type="Proteomes" id="UP000477722"/>
    </source>
</evidence>
<dbReference type="Proteomes" id="UP000477722">
    <property type="component" value="Unassembled WGS sequence"/>
</dbReference>
<feature type="region of interest" description="Disordered" evidence="1">
    <location>
        <begin position="1"/>
        <end position="65"/>
    </location>
</feature>